<feature type="binding site" evidence="3">
    <location>
        <position position="91"/>
    </location>
    <ligand>
        <name>a divalent metal cation</name>
        <dbReference type="ChEBI" id="CHEBI:60240"/>
        <label>1</label>
    </ligand>
</feature>
<dbReference type="SUPFAM" id="SSF51556">
    <property type="entry name" value="Metallo-dependent hydrolases"/>
    <property type="match status" value="1"/>
</dbReference>
<dbReference type="EMBL" id="AP011802">
    <property type="protein sequence ID" value="BAL59359.1"/>
    <property type="molecule type" value="Genomic_DNA"/>
</dbReference>
<dbReference type="GO" id="GO:0005829">
    <property type="term" value="C:cytosol"/>
    <property type="evidence" value="ECO:0007669"/>
    <property type="project" value="TreeGrafter"/>
</dbReference>
<dbReference type="InterPro" id="IPR018228">
    <property type="entry name" value="DNase_TatD-rel_CS"/>
</dbReference>
<dbReference type="Pfam" id="PF01026">
    <property type="entry name" value="TatD_DNase"/>
    <property type="match status" value="1"/>
</dbReference>
<dbReference type="PANTHER" id="PTHR46124">
    <property type="entry name" value="D-AMINOACYL-TRNA DEACYLASE"/>
    <property type="match status" value="1"/>
</dbReference>
<name>H5ST73_ACEAU</name>
<dbReference type="PROSITE" id="PS01091">
    <property type="entry name" value="TATD_3"/>
    <property type="match status" value="1"/>
</dbReference>
<dbReference type="PROSITE" id="PS01137">
    <property type="entry name" value="TATD_1"/>
    <property type="match status" value="1"/>
</dbReference>
<feature type="binding site" evidence="3">
    <location>
        <position position="8"/>
    </location>
    <ligand>
        <name>a divalent metal cation</name>
        <dbReference type="ChEBI" id="CHEBI:60240"/>
        <label>1</label>
    </ligand>
</feature>
<dbReference type="InterPro" id="IPR015991">
    <property type="entry name" value="TatD/YcfH-like"/>
</dbReference>
<dbReference type="GO" id="GO:0004536">
    <property type="term" value="F:DNA nuclease activity"/>
    <property type="evidence" value="ECO:0007669"/>
    <property type="project" value="InterPro"/>
</dbReference>
<dbReference type="AlphaFoldDB" id="H5ST73"/>
<dbReference type="CDD" id="cd01310">
    <property type="entry name" value="TatD_DNAse"/>
    <property type="match status" value="1"/>
</dbReference>
<sequence length="251" mass="27848">MLIDSHAHLDSSQFDADREHVIRRALDADVGIISIATDVASSYKTLEIARKYELRCTAGVHPHQAEQFSAEETLAHLRKLCAEPEVVAVGEIGLDYFKEYAPRESQQKAFRAQLALAQELGKPVVIHLRDAAQDLLKILREHSGVRGVIHSFTGEWALAHELLDLGFYLSVNGIVTFEKSQSLREAVAKIPLERLLIETDSPYLAPVPLRGKRNEPSFVRYVAHAVAHIQSISLDAVAQATTRNARALFGL</sequence>
<reference evidence="4" key="1">
    <citation type="journal article" date="2005" name="Environ. Microbiol.">
        <title>Genetic and functional properties of uncultivated thermophilic crenarchaeotes from a subsurface gold mine as revealed by analysis of genome fragments.</title>
        <authorList>
            <person name="Nunoura T."/>
            <person name="Hirayama H."/>
            <person name="Takami H."/>
            <person name="Oida H."/>
            <person name="Nishi S."/>
            <person name="Shimamura S."/>
            <person name="Suzuki Y."/>
            <person name="Inagaki F."/>
            <person name="Takai K."/>
            <person name="Nealson K.H."/>
            <person name="Horikoshi K."/>
        </authorList>
    </citation>
    <scope>NUCLEOTIDE SEQUENCE</scope>
</reference>
<dbReference type="Gene3D" id="3.20.20.140">
    <property type="entry name" value="Metal-dependent hydrolases"/>
    <property type="match status" value="1"/>
</dbReference>
<evidence type="ECO:0000256" key="1">
    <source>
        <dbReference type="ARBA" id="ARBA00022723"/>
    </source>
</evidence>
<dbReference type="InterPro" id="IPR001130">
    <property type="entry name" value="TatD-like"/>
</dbReference>
<reference evidence="4" key="2">
    <citation type="journal article" date="2012" name="PLoS ONE">
        <title>A Deeply Branching Thermophilic Bacterium with an Ancient Acetyl-CoA Pathway Dominates a Subsurface Ecosystem.</title>
        <authorList>
            <person name="Takami H."/>
            <person name="Noguchi H."/>
            <person name="Takaki Y."/>
            <person name="Uchiyama I."/>
            <person name="Toyoda A."/>
            <person name="Nishi S."/>
            <person name="Chee G.-J."/>
            <person name="Arai W."/>
            <person name="Nunoura T."/>
            <person name="Itoh T."/>
            <person name="Hattori M."/>
            <person name="Takai K."/>
        </authorList>
    </citation>
    <scope>NUCLEOTIDE SEQUENCE</scope>
</reference>
<dbReference type="GO" id="GO:0046872">
    <property type="term" value="F:metal ion binding"/>
    <property type="evidence" value="ECO:0007669"/>
    <property type="project" value="UniProtKB-KW"/>
</dbReference>
<feature type="binding site" evidence="3">
    <location>
        <position position="150"/>
    </location>
    <ligand>
        <name>a divalent metal cation</name>
        <dbReference type="ChEBI" id="CHEBI:60240"/>
        <label>2</label>
    </ligand>
</feature>
<dbReference type="NCBIfam" id="TIGR00010">
    <property type="entry name" value="YchF/TatD family DNA exonuclease"/>
    <property type="match status" value="1"/>
</dbReference>
<dbReference type="PANTHER" id="PTHR46124:SF2">
    <property type="entry name" value="D-AMINOACYL-TRNA DEACYLASE"/>
    <property type="match status" value="1"/>
</dbReference>
<dbReference type="GO" id="GO:0016788">
    <property type="term" value="F:hydrolase activity, acting on ester bonds"/>
    <property type="evidence" value="ECO:0007669"/>
    <property type="project" value="InterPro"/>
</dbReference>
<evidence type="ECO:0000256" key="3">
    <source>
        <dbReference type="PIRSR" id="PIRSR005902-1"/>
    </source>
</evidence>
<accession>H5ST73</accession>
<feature type="binding site" evidence="3">
    <location>
        <position position="200"/>
    </location>
    <ligand>
        <name>a divalent metal cation</name>
        <dbReference type="ChEBI" id="CHEBI:60240"/>
        <label>1</label>
    </ligand>
</feature>
<proteinExistence type="predicted"/>
<dbReference type="PIRSF" id="PIRSF005902">
    <property type="entry name" value="DNase_TatD"/>
    <property type="match status" value="1"/>
</dbReference>
<evidence type="ECO:0000256" key="2">
    <source>
        <dbReference type="ARBA" id="ARBA00022801"/>
    </source>
</evidence>
<gene>
    <name evidence="4" type="ORF">HGMM_OP3C514</name>
</gene>
<evidence type="ECO:0000313" key="4">
    <source>
        <dbReference type="EMBL" id="BAL59359.1"/>
    </source>
</evidence>
<feature type="binding site" evidence="3">
    <location>
        <position position="127"/>
    </location>
    <ligand>
        <name>a divalent metal cation</name>
        <dbReference type="ChEBI" id="CHEBI:60240"/>
        <label>2</label>
    </ligand>
</feature>
<protein>
    <submittedName>
        <fullName evidence="4">TatD DNase family protein</fullName>
    </submittedName>
</protein>
<keyword evidence="2" id="KW-0378">Hydrolase</keyword>
<organism evidence="4">
    <name type="scientific">Acetithermum autotrophicum</name>
    <dbReference type="NCBI Taxonomy" id="1446466"/>
    <lineage>
        <taxon>Bacteria</taxon>
        <taxon>Candidatus Bipolaricaulota</taxon>
        <taxon>Candidatus Acetithermum</taxon>
    </lineage>
</organism>
<dbReference type="FunFam" id="3.20.20.140:FF:000005">
    <property type="entry name" value="TatD family hydrolase"/>
    <property type="match status" value="1"/>
</dbReference>
<dbReference type="InterPro" id="IPR032466">
    <property type="entry name" value="Metal_Hydrolase"/>
</dbReference>
<feature type="binding site" evidence="3">
    <location>
        <position position="6"/>
    </location>
    <ligand>
        <name>a divalent metal cation</name>
        <dbReference type="ChEBI" id="CHEBI:60240"/>
        <label>1</label>
    </ligand>
</feature>
<keyword evidence="1 3" id="KW-0479">Metal-binding</keyword>